<sequence length="364" mass="40288">MSAEETEFPLVMRGYDRESVDDALIDLRRELLQLSAQNAQLASELRETSNRLIAAESQLAEVGEPSYAGVGAKAALILATSEEQAKRLVLEAETEASLTRKNLHEELETQRNEAKGYYDALVAEAQRRADRLINAANVEYEQAIADAKSKAAEIVDEGIREAGAIRGSIATEVAKLRATAKRETEAQRAKVDRDLAEKKLLAAREINSSIDYNRALSIITEQARIDLELELTARRAEAEQTYLRKHQEAVAATQRYLDDANGQLSLAITRANAARLEAETLEAAARSINKKSTDETRLKIDAMLAAAEAEARTIVTEAHSSASAELREAEAKLRRLEVERDAVSQYVENLKSVFERLQSNLNIR</sequence>
<evidence type="ECO:0000256" key="1">
    <source>
        <dbReference type="SAM" id="Coils"/>
    </source>
</evidence>
<dbReference type="AlphaFoldDB" id="A0A6J6P6X9"/>
<proteinExistence type="predicted"/>
<protein>
    <submittedName>
        <fullName evidence="2">Unannotated protein</fullName>
    </submittedName>
</protein>
<keyword evidence="1" id="KW-0175">Coiled coil</keyword>
<gene>
    <name evidence="2" type="ORF">UFOPK2370_01028</name>
</gene>
<name>A0A6J6P6X9_9ZZZZ</name>
<feature type="coiled-coil region" evidence="1">
    <location>
        <begin position="17"/>
        <end position="58"/>
    </location>
</feature>
<feature type="coiled-coil region" evidence="1">
    <location>
        <begin position="319"/>
        <end position="346"/>
    </location>
</feature>
<accession>A0A6J6P6X9</accession>
<evidence type="ECO:0000313" key="2">
    <source>
        <dbReference type="EMBL" id="CAB4692114.1"/>
    </source>
</evidence>
<organism evidence="2">
    <name type="scientific">freshwater metagenome</name>
    <dbReference type="NCBI Taxonomy" id="449393"/>
    <lineage>
        <taxon>unclassified sequences</taxon>
        <taxon>metagenomes</taxon>
        <taxon>ecological metagenomes</taxon>
    </lineage>
</organism>
<reference evidence="2" key="1">
    <citation type="submission" date="2020-05" db="EMBL/GenBank/DDBJ databases">
        <authorList>
            <person name="Chiriac C."/>
            <person name="Salcher M."/>
            <person name="Ghai R."/>
            <person name="Kavagutti S V."/>
        </authorList>
    </citation>
    <scope>NUCLEOTIDE SEQUENCE</scope>
</reference>
<dbReference type="EMBL" id="CAEZXK010000033">
    <property type="protein sequence ID" value="CAB4692114.1"/>
    <property type="molecule type" value="Genomic_DNA"/>
</dbReference>